<dbReference type="PANTHER" id="PTHR22715">
    <property type="entry name" value="TRANSFORMING GROWTH FACTOR BETA REGULATED GENE 1"/>
    <property type="match status" value="1"/>
</dbReference>
<reference evidence="1" key="1">
    <citation type="submission" date="2015-12" db="EMBL/GenBank/DDBJ databases">
        <title>Update maize B73 reference genome by single molecule sequencing technologies.</title>
        <authorList>
            <consortium name="Maize Genome Sequencing Project"/>
            <person name="Ware D."/>
        </authorList>
    </citation>
    <scope>NUCLEOTIDE SEQUENCE [LARGE SCALE GENOMIC DNA]</scope>
    <source>
        <tissue evidence="1">Seedling</tissue>
    </source>
</reference>
<dbReference type="AlphaFoldDB" id="A0A1D6ELM2"/>
<gene>
    <name evidence="1" type="ORF">ZEAMMB73_Zm00001d005301</name>
</gene>
<dbReference type="PANTHER" id="PTHR22715:SF1">
    <property type="entry name" value="DNA BINDING PROTEIN"/>
    <property type="match status" value="1"/>
</dbReference>
<dbReference type="Gene3D" id="2.130.10.10">
    <property type="entry name" value="YVTN repeat-like/Quinoprotein amine dehydrogenase"/>
    <property type="match status" value="1"/>
</dbReference>
<proteinExistence type="predicted"/>
<dbReference type="SUPFAM" id="SSF63829">
    <property type="entry name" value="Calcium-dependent phosphotriesterase"/>
    <property type="match status" value="1"/>
</dbReference>
<protein>
    <submittedName>
        <fullName evidence="1">DNA binding</fullName>
    </submittedName>
</protein>
<accession>A0A1D6ELM2</accession>
<sequence>MLRITALDACGNYGYAGTHGGLLYLWELSSGRKVTGTQCFNSGRVSCVSVDSKSGAVAVTDGGCHVLLYTQDKVQAADDGADGRIPV</sequence>
<dbReference type="InterPro" id="IPR015943">
    <property type="entry name" value="WD40/YVTN_repeat-like_dom_sf"/>
</dbReference>
<dbReference type="ExpressionAtlas" id="A0A1D6ELM2">
    <property type="expression patterns" value="baseline and differential"/>
</dbReference>
<organism evidence="1">
    <name type="scientific">Zea mays</name>
    <name type="common">Maize</name>
    <dbReference type="NCBI Taxonomy" id="4577"/>
    <lineage>
        <taxon>Eukaryota</taxon>
        <taxon>Viridiplantae</taxon>
        <taxon>Streptophyta</taxon>
        <taxon>Embryophyta</taxon>
        <taxon>Tracheophyta</taxon>
        <taxon>Spermatophyta</taxon>
        <taxon>Magnoliopsida</taxon>
        <taxon>Liliopsida</taxon>
        <taxon>Poales</taxon>
        <taxon>Poaceae</taxon>
        <taxon>PACMAD clade</taxon>
        <taxon>Panicoideae</taxon>
        <taxon>Andropogonodae</taxon>
        <taxon>Andropogoneae</taxon>
        <taxon>Tripsacinae</taxon>
        <taxon>Zea</taxon>
    </lineage>
</organism>
<name>A0A1D6ELM2_MAIZE</name>
<dbReference type="InterPro" id="IPR040092">
    <property type="entry name" value="TBRG1"/>
</dbReference>
<evidence type="ECO:0000313" key="1">
    <source>
        <dbReference type="EMBL" id="ONM20799.1"/>
    </source>
</evidence>
<dbReference type="EMBL" id="CM007648">
    <property type="protein sequence ID" value="ONM20799.1"/>
    <property type="molecule type" value="Genomic_DNA"/>
</dbReference>